<protein>
    <submittedName>
        <fullName evidence="1">Aspartate/glutamate racemase family protein</fullName>
    </submittedName>
</protein>
<dbReference type="InterPro" id="IPR053714">
    <property type="entry name" value="Iso_Racemase_Enz_sf"/>
</dbReference>
<evidence type="ECO:0000313" key="1">
    <source>
        <dbReference type="EMBL" id="GAA4329385.1"/>
    </source>
</evidence>
<dbReference type="PANTHER" id="PTHR40267">
    <property type="entry name" value="BLR3294 PROTEIN"/>
    <property type="match status" value="1"/>
</dbReference>
<dbReference type="Pfam" id="PF17645">
    <property type="entry name" value="Amdase"/>
    <property type="match status" value="1"/>
</dbReference>
<sequence>MPHGEPRVILVVPSNNTTMEPEIRAYCPAIAELAVARVPRPPRPLQVDDLPQYRESTIGAVRPLIGDGAALVIYGCTSAGFLAGPAGDAAFVETLSDLVGAPTVSTSTAILAALAEAGIDRVDVVSPYLDWKNDMLRAFLSGSGIRVDRLQSFGAQNPTELGRITSEQVLQKCLDTASPDGRALFIACSQLPTRDIIPVLAQRLDRPVWSSVKAAGWQAMQWLLAGAGSAARGTQAASPH</sequence>
<comment type="caution">
    <text evidence="1">The sequence shown here is derived from an EMBL/GenBank/DDBJ whole genome shotgun (WGS) entry which is preliminary data.</text>
</comment>
<reference evidence="2" key="1">
    <citation type="journal article" date="2019" name="Int. J. Syst. Evol. Microbiol.">
        <title>The Global Catalogue of Microorganisms (GCM) 10K type strain sequencing project: providing services to taxonomists for standard genome sequencing and annotation.</title>
        <authorList>
            <consortium name="The Broad Institute Genomics Platform"/>
            <consortium name="The Broad Institute Genome Sequencing Center for Infectious Disease"/>
            <person name="Wu L."/>
            <person name="Ma J."/>
        </authorList>
    </citation>
    <scope>NUCLEOTIDE SEQUENCE [LARGE SCALE GENOMIC DNA]</scope>
    <source>
        <strain evidence="2">JCM 17666</strain>
    </source>
</reference>
<dbReference type="InterPro" id="IPR026286">
    <property type="entry name" value="MaiA/AMDase"/>
</dbReference>
<dbReference type="PANTHER" id="PTHR40267:SF1">
    <property type="entry name" value="BLR3294 PROTEIN"/>
    <property type="match status" value="1"/>
</dbReference>
<keyword evidence="2" id="KW-1185">Reference proteome</keyword>
<name>A0ABP8GT92_9BURK</name>
<dbReference type="RefSeq" id="WP_345248116.1">
    <property type="nucleotide sequence ID" value="NZ_BAABFO010000006.1"/>
</dbReference>
<gene>
    <name evidence="1" type="ORF">GCM10023144_16100</name>
</gene>
<organism evidence="1 2">
    <name type="scientific">Pigmentiphaga soli</name>
    <dbReference type="NCBI Taxonomy" id="1007095"/>
    <lineage>
        <taxon>Bacteria</taxon>
        <taxon>Pseudomonadati</taxon>
        <taxon>Pseudomonadota</taxon>
        <taxon>Betaproteobacteria</taxon>
        <taxon>Burkholderiales</taxon>
        <taxon>Alcaligenaceae</taxon>
        <taxon>Pigmentiphaga</taxon>
    </lineage>
</organism>
<accession>A0ABP8GT92</accession>
<dbReference type="Proteomes" id="UP001501671">
    <property type="component" value="Unassembled WGS sequence"/>
</dbReference>
<evidence type="ECO:0000313" key="2">
    <source>
        <dbReference type="Proteomes" id="UP001501671"/>
    </source>
</evidence>
<dbReference type="Gene3D" id="3.40.50.12500">
    <property type="match status" value="1"/>
</dbReference>
<proteinExistence type="predicted"/>
<dbReference type="PIRSF" id="PIRSF015736">
    <property type="entry name" value="MI"/>
    <property type="match status" value="1"/>
</dbReference>
<dbReference type="EMBL" id="BAABFO010000006">
    <property type="protein sequence ID" value="GAA4329385.1"/>
    <property type="molecule type" value="Genomic_DNA"/>
</dbReference>